<dbReference type="AlphaFoldDB" id="A0A2M6WYB1"/>
<dbReference type="Proteomes" id="UP000230731">
    <property type="component" value="Unassembled WGS sequence"/>
</dbReference>
<dbReference type="EMBL" id="PEZP01000046">
    <property type="protein sequence ID" value="PIT97769.1"/>
    <property type="molecule type" value="Genomic_DNA"/>
</dbReference>
<accession>A0A2M6WYB1</accession>
<organism evidence="1 2">
    <name type="scientific">Candidatus Andersenbacteria bacterium CG10_big_fil_rev_8_21_14_0_10_54_11</name>
    <dbReference type="NCBI Taxonomy" id="1974485"/>
    <lineage>
        <taxon>Bacteria</taxon>
        <taxon>Candidatus Anderseniibacteriota</taxon>
    </lineage>
</organism>
<sequence>MWDLLGGEGAPSIAVRKDAFEALSTWTVPTHVAVSPCLKLVDLRGFADWIARFAEYATVDTFTSGGGVGWTVRPNDGLWTACSNGAIGHLPVHQAVGEKWWVTVEGVRHLESDDIIALSAGSVLDWLFSSARQ</sequence>
<gene>
    <name evidence="1" type="ORF">COT71_04300</name>
</gene>
<proteinExistence type="predicted"/>
<evidence type="ECO:0000313" key="1">
    <source>
        <dbReference type="EMBL" id="PIT97769.1"/>
    </source>
</evidence>
<reference evidence="2" key="1">
    <citation type="submission" date="2017-09" db="EMBL/GenBank/DDBJ databases">
        <title>Depth-based differentiation of microbial function through sediment-hosted aquifers and enrichment of novel symbionts in the deep terrestrial subsurface.</title>
        <authorList>
            <person name="Probst A.J."/>
            <person name="Ladd B."/>
            <person name="Jarett J.K."/>
            <person name="Geller-Mcgrath D.E."/>
            <person name="Sieber C.M.K."/>
            <person name="Emerson J.B."/>
            <person name="Anantharaman K."/>
            <person name="Thomas B.C."/>
            <person name="Malmstrom R."/>
            <person name="Stieglmeier M."/>
            <person name="Klingl A."/>
            <person name="Woyke T."/>
            <person name="Ryan C.M."/>
            <person name="Banfield J.F."/>
        </authorList>
    </citation>
    <scope>NUCLEOTIDE SEQUENCE [LARGE SCALE GENOMIC DNA]</scope>
</reference>
<name>A0A2M6WYB1_9BACT</name>
<evidence type="ECO:0000313" key="2">
    <source>
        <dbReference type="Proteomes" id="UP000230731"/>
    </source>
</evidence>
<comment type="caution">
    <text evidence="1">The sequence shown here is derived from an EMBL/GenBank/DDBJ whole genome shotgun (WGS) entry which is preliminary data.</text>
</comment>
<protein>
    <submittedName>
        <fullName evidence="1">Uncharacterized protein</fullName>
    </submittedName>
</protein>